<comment type="caution">
    <text evidence="1">The sequence shown here is derived from an EMBL/GenBank/DDBJ whole genome shotgun (WGS) entry which is preliminary data.</text>
</comment>
<keyword evidence="2" id="KW-1185">Reference proteome</keyword>
<reference evidence="1 2" key="1">
    <citation type="submission" date="2020-02" db="EMBL/GenBank/DDBJ databases">
        <title>Acidophilic actinobacteria isolated from forest soil.</title>
        <authorList>
            <person name="Golinska P."/>
        </authorList>
    </citation>
    <scope>NUCLEOTIDE SEQUENCE [LARGE SCALE GENOMIC DNA]</scope>
    <source>
        <strain evidence="1 2">NL8</strain>
    </source>
</reference>
<protein>
    <recommendedName>
        <fullName evidence="3">GerMN domain-containing protein</fullName>
    </recommendedName>
</protein>
<evidence type="ECO:0000313" key="2">
    <source>
        <dbReference type="Proteomes" id="UP000730482"/>
    </source>
</evidence>
<organism evidence="1 2">
    <name type="scientific">Catenulispora pinistramenti</name>
    <dbReference type="NCBI Taxonomy" id="2705254"/>
    <lineage>
        <taxon>Bacteria</taxon>
        <taxon>Bacillati</taxon>
        <taxon>Actinomycetota</taxon>
        <taxon>Actinomycetes</taxon>
        <taxon>Catenulisporales</taxon>
        <taxon>Catenulisporaceae</taxon>
        <taxon>Catenulispora</taxon>
    </lineage>
</organism>
<proteinExistence type="predicted"/>
<dbReference type="EMBL" id="JAAFYZ010000208">
    <property type="protein sequence ID" value="MBS2552757.1"/>
    <property type="molecule type" value="Genomic_DNA"/>
</dbReference>
<dbReference type="Proteomes" id="UP000730482">
    <property type="component" value="Unassembled WGS sequence"/>
</dbReference>
<sequence length="289" mass="30459">MDWYPESDETPLFRGVASFAEGRAPKVLDRHWFRDDQGRDISAELPGWPPAPAHEKRGEKAAKVGRGLGIFGKATAVVVAGTVELLSSGGGSNVNFKGPDGAEPTDPALEVEDFPVMWAAAGTTARTAPFQLDPERRPDRSYRTDLQLTDRRLLVLGSASVQLPAEVLWDLPLDRVAGAVQHAFATHGADLTVTFTDGSWVRLDLLSKGSAAKVAAILSGETEPVALNPAQQAAVDSWSSALPKPVEFVVNSVDAAAGIVSVEAKAHVGKKVVNAGSITLDAEGKPVLG</sequence>
<gene>
    <name evidence="1" type="ORF">KGQ19_38475</name>
</gene>
<evidence type="ECO:0000313" key="1">
    <source>
        <dbReference type="EMBL" id="MBS2552757.1"/>
    </source>
</evidence>
<accession>A0ABS5L349</accession>
<name>A0ABS5L349_9ACTN</name>
<dbReference type="RefSeq" id="WP_212018669.1">
    <property type="nucleotide sequence ID" value="NZ_JAAFYZ010000208.1"/>
</dbReference>
<evidence type="ECO:0008006" key="3">
    <source>
        <dbReference type="Google" id="ProtNLM"/>
    </source>
</evidence>